<dbReference type="GO" id="GO:0003677">
    <property type="term" value="F:DNA binding"/>
    <property type="evidence" value="ECO:0007669"/>
    <property type="project" value="UniProtKB-KW"/>
</dbReference>
<dbReference type="InterPro" id="IPR014710">
    <property type="entry name" value="RmlC-like_jellyroll"/>
</dbReference>
<comment type="caution">
    <text evidence="6">The sequence shown here is derived from an EMBL/GenBank/DDBJ whole genome shotgun (WGS) entry which is preliminary data.</text>
</comment>
<dbReference type="InterPro" id="IPR018490">
    <property type="entry name" value="cNMP-bd_dom_sf"/>
</dbReference>
<sequence>MADTLAMCFTRAVMNASQIKPLGREVLAELSLTPLFAGLSGDEATLLLSGASVESHPDGDVLFTQGDAAQGFFILLDGHVELFVEETGRNAVLDVAKRPAVLGEAALFIDGRHPHSARVVGYARLVSVPRAPFLAVLDRRFDLAQRMLGSMSVRLRGLVGQISELKLKSTAQRLAGFLLGLTRKEEGAVTVRFPYDKRLAAEALGMTAESLSRALARLAPLGVESRSENLVAIADIGALRAFCIEEAEE</sequence>
<keyword evidence="7" id="KW-1185">Reference proteome</keyword>
<dbReference type="EMBL" id="PIUM01000023">
    <property type="protein sequence ID" value="PKU23173.1"/>
    <property type="molecule type" value="Genomic_DNA"/>
</dbReference>
<dbReference type="InterPro" id="IPR000595">
    <property type="entry name" value="cNMP-bd_dom"/>
</dbReference>
<dbReference type="AlphaFoldDB" id="A0A2N3PRZ0"/>
<dbReference type="InterPro" id="IPR036390">
    <property type="entry name" value="WH_DNA-bd_sf"/>
</dbReference>
<dbReference type="InterPro" id="IPR050397">
    <property type="entry name" value="Env_Response_Regulators"/>
</dbReference>
<keyword evidence="3" id="KW-0804">Transcription</keyword>
<keyword evidence="2" id="KW-0238">DNA-binding</keyword>
<dbReference type="PROSITE" id="PS50042">
    <property type="entry name" value="CNMP_BINDING_3"/>
    <property type="match status" value="1"/>
</dbReference>
<dbReference type="PANTHER" id="PTHR24567">
    <property type="entry name" value="CRP FAMILY TRANSCRIPTIONAL REGULATORY PROTEIN"/>
    <property type="match status" value="1"/>
</dbReference>
<dbReference type="Gene3D" id="2.60.120.10">
    <property type="entry name" value="Jelly Rolls"/>
    <property type="match status" value="1"/>
</dbReference>
<gene>
    <name evidence="6" type="ORF">CWS72_18290</name>
</gene>
<evidence type="ECO:0000256" key="1">
    <source>
        <dbReference type="ARBA" id="ARBA00023015"/>
    </source>
</evidence>
<dbReference type="PROSITE" id="PS51063">
    <property type="entry name" value="HTH_CRP_2"/>
    <property type="match status" value="1"/>
</dbReference>
<dbReference type="InterPro" id="IPR036388">
    <property type="entry name" value="WH-like_DNA-bd_sf"/>
</dbReference>
<dbReference type="CDD" id="cd00038">
    <property type="entry name" value="CAP_ED"/>
    <property type="match status" value="1"/>
</dbReference>
<organism evidence="6 7">
    <name type="scientific">Telmatospirillum siberiense</name>
    <dbReference type="NCBI Taxonomy" id="382514"/>
    <lineage>
        <taxon>Bacteria</taxon>
        <taxon>Pseudomonadati</taxon>
        <taxon>Pseudomonadota</taxon>
        <taxon>Alphaproteobacteria</taxon>
        <taxon>Rhodospirillales</taxon>
        <taxon>Rhodospirillaceae</taxon>
        <taxon>Telmatospirillum</taxon>
    </lineage>
</organism>
<evidence type="ECO:0000313" key="7">
    <source>
        <dbReference type="Proteomes" id="UP000233293"/>
    </source>
</evidence>
<evidence type="ECO:0000256" key="2">
    <source>
        <dbReference type="ARBA" id="ARBA00023125"/>
    </source>
</evidence>
<feature type="domain" description="Cyclic nucleotide-binding" evidence="4">
    <location>
        <begin position="35"/>
        <end position="154"/>
    </location>
</feature>
<evidence type="ECO:0000259" key="4">
    <source>
        <dbReference type="PROSITE" id="PS50042"/>
    </source>
</evidence>
<name>A0A2N3PRZ0_9PROT</name>
<dbReference type="Gene3D" id="1.10.10.10">
    <property type="entry name" value="Winged helix-like DNA-binding domain superfamily/Winged helix DNA-binding domain"/>
    <property type="match status" value="1"/>
</dbReference>
<dbReference type="SUPFAM" id="SSF46785">
    <property type="entry name" value="Winged helix' DNA-binding domain"/>
    <property type="match status" value="1"/>
</dbReference>
<proteinExistence type="predicted"/>
<feature type="domain" description="HTH crp-type" evidence="5">
    <location>
        <begin position="168"/>
        <end position="237"/>
    </location>
</feature>
<dbReference type="SMART" id="SM00100">
    <property type="entry name" value="cNMP"/>
    <property type="match status" value="1"/>
</dbReference>
<reference evidence="7" key="1">
    <citation type="submission" date="2017-12" db="EMBL/GenBank/DDBJ databases">
        <title>Draft genome sequence of Telmatospirillum siberiense 26-4b1T, an acidotolerant peatland alphaproteobacterium potentially involved in sulfur cycling.</title>
        <authorList>
            <person name="Hausmann B."/>
            <person name="Pjevac P."/>
            <person name="Schreck K."/>
            <person name="Herbold C.W."/>
            <person name="Daims H."/>
            <person name="Wagner M."/>
            <person name="Pester M."/>
            <person name="Loy A."/>
        </authorList>
    </citation>
    <scope>NUCLEOTIDE SEQUENCE [LARGE SCALE GENOMIC DNA]</scope>
    <source>
        <strain evidence="7">26-4b1</strain>
    </source>
</reference>
<evidence type="ECO:0000259" key="5">
    <source>
        <dbReference type="PROSITE" id="PS51063"/>
    </source>
</evidence>
<dbReference type="GO" id="GO:0005829">
    <property type="term" value="C:cytosol"/>
    <property type="evidence" value="ECO:0007669"/>
    <property type="project" value="TreeGrafter"/>
</dbReference>
<evidence type="ECO:0000256" key="3">
    <source>
        <dbReference type="ARBA" id="ARBA00023163"/>
    </source>
</evidence>
<dbReference type="SUPFAM" id="SSF51206">
    <property type="entry name" value="cAMP-binding domain-like"/>
    <property type="match status" value="1"/>
</dbReference>
<dbReference type="InterPro" id="IPR012318">
    <property type="entry name" value="HTH_CRP"/>
</dbReference>
<evidence type="ECO:0000313" key="6">
    <source>
        <dbReference type="EMBL" id="PKU23173.1"/>
    </source>
</evidence>
<dbReference type="GO" id="GO:0003700">
    <property type="term" value="F:DNA-binding transcription factor activity"/>
    <property type="evidence" value="ECO:0007669"/>
    <property type="project" value="TreeGrafter"/>
</dbReference>
<accession>A0A2N3PRZ0</accession>
<dbReference type="Pfam" id="PF00027">
    <property type="entry name" value="cNMP_binding"/>
    <property type="match status" value="1"/>
</dbReference>
<dbReference type="Proteomes" id="UP000233293">
    <property type="component" value="Unassembled WGS sequence"/>
</dbReference>
<dbReference type="PANTHER" id="PTHR24567:SF74">
    <property type="entry name" value="HTH-TYPE TRANSCRIPTIONAL REGULATOR ARCR"/>
    <property type="match status" value="1"/>
</dbReference>
<dbReference type="Pfam" id="PF13545">
    <property type="entry name" value="HTH_Crp_2"/>
    <property type="match status" value="1"/>
</dbReference>
<keyword evidence="1" id="KW-0805">Transcription regulation</keyword>
<protein>
    <submittedName>
        <fullName evidence="6">cAMP-binding protein</fullName>
    </submittedName>
</protein>